<reference evidence="2" key="2">
    <citation type="submission" date="2023-06" db="EMBL/GenBank/DDBJ databases">
        <authorList>
            <consortium name="Lawrence Berkeley National Laboratory"/>
            <person name="Haridas S."/>
            <person name="Hensen N."/>
            <person name="Bonometti L."/>
            <person name="Westerberg I."/>
            <person name="Brannstrom I.O."/>
            <person name="Guillou S."/>
            <person name="Cros-Aarteil S."/>
            <person name="Calhoun S."/>
            <person name="Kuo A."/>
            <person name="Mondo S."/>
            <person name="Pangilinan J."/>
            <person name="Riley R."/>
            <person name="LaButti K."/>
            <person name="Andreopoulos B."/>
            <person name="Lipzen A."/>
            <person name="Chen C."/>
            <person name="Yanf M."/>
            <person name="Daum C."/>
            <person name="Ng V."/>
            <person name="Clum A."/>
            <person name="Steindorff A."/>
            <person name="Ohm R."/>
            <person name="Martin F."/>
            <person name="Silar P."/>
            <person name="Natvig D."/>
            <person name="Lalanne C."/>
            <person name="Gautier V."/>
            <person name="Ament-velasquez S.L."/>
            <person name="Kruys A."/>
            <person name="Hutchinson M.I."/>
            <person name="Powell A.J."/>
            <person name="Barry K."/>
            <person name="Miller A.N."/>
            <person name="Grigoriev I.V."/>
            <person name="Debuchy R."/>
            <person name="Gladieux P."/>
            <person name="Thoren M.H."/>
            <person name="Johannesson H."/>
        </authorList>
    </citation>
    <scope>NUCLEOTIDE SEQUENCE</scope>
    <source>
        <strain evidence="2">CBS 232.78</strain>
    </source>
</reference>
<sequence length="590" mass="64267">MEPTYVVLNHTYHRHFCAMMRKKAENLSDYEKTQNFSLLHLDWVAGNPKDPSNIKAAAPTEATASSDLSDEDRQLHEKVAAMVTNHLRGIQLNDPELEWSKALIYGDWVYHEKGERQYFMEIQVKRISGADDDLLGKCGIDPKHVFLSLVDDGKIEVSDMFVNPQIQSPDLGVPGPSSQTMRASSPVPPPSQGKAKGLLPSLLERPLNTRKPRDPSKSSDDEAAKKRLPKAPEEPLASVTAEVSTQLVSFADKGKAMAVTADEGTSSDTSRFGLDSSRTECELIAPVADMPSPADLGIPTHGLPSIASITAFTGLRPLPPPITAPGDDTETSRGHGIPRILPLVLPNSPSPVSISPPKSDKTIASSPVPPDPIKTSAHGEYISCLSPKQWAIRERRDALAASLASDPVFQARKSASFVYAVRVVAIPDASDSNGLTGPRTEDRDGTLLGAGGWVVPPLTERLTHRQDHHRRFYAAMEETNGSHVRPLPKPQTCRAMPVDFDSTVADEKPRSFGEAPPVWRELVNPCLEDVYAMTWALMAGKQYVGFQPGYGFGIARLCTPGLFDMLASSPFRSPSLEALQHSANWNENKD</sequence>
<evidence type="ECO:0000313" key="3">
    <source>
        <dbReference type="Proteomes" id="UP001285441"/>
    </source>
</evidence>
<keyword evidence="3" id="KW-1185">Reference proteome</keyword>
<protein>
    <submittedName>
        <fullName evidence="2">Uncharacterized protein</fullName>
    </submittedName>
</protein>
<gene>
    <name evidence="2" type="ORF">B0H63DRAFT_472334</name>
</gene>
<feature type="compositionally biased region" description="Low complexity" evidence="1">
    <location>
        <begin position="348"/>
        <end position="357"/>
    </location>
</feature>
<comment type="caution">
    <text evidence="2">The sequence shown here is derived from an EMBL/GenBank/DDBJ whole genome shotgun (WGS) entry which is preliminary data.</text>
</comment>
<feature type="region of interest" description="Disordered" evidence="1">
    <location>
        <begin position="165"/>
        <end position="239"/>
    </location>
</feature>
<name>A0AAE0NP84_9PEZI</name>
<dbReference type="AlphaFoldDB" id="A0AAE0NP84"/>
<dbReference type="Proteomes" id="UP001285441">
    <property type="component" value="Unassembled WGS sequence"/>
</dbReference>
<evidence type="ECO:0000313" key="2">
    <source>
        <dbReference type="EMBL" id="KAK3385085.1"/>
    </source>
</evidence>
<dbReference type="EMBL" id="JAULSW010000004">
    <property type="protein sequence ID" value="KAK3385085.1"/>
    <property type="molecule type" value="Genomic_DNA"/>
</dbReference>
<feature type="compositionally biased region" description="Basic and acidic residues" evidence="1">
    <location>
        <begin position="211"/>
        <end position="233"/>
    </location>
</feature>
<feature type="region of interest" description="Disordered" evidence="1">
    <location>
        <begin position="52"/>
        <end position="71"/>
    </location>
</feature>
<feature type="region of interest" description="Disordered" evidence="1">
    <location>
        <begin position="348"/>
        <end position="375"/>
    </location>
</feature>
<evidence type="ECO:0000256" key="1">
    <source>
        <dbReference type="SAM" id="MobiDB-lite"/>
    </source>
</evidence>
<accession>A0AAE0NP84</accession>
<reference evidence="2" key="1">
    <citation type="journal article" date="2023" name="Mol. Phylogenet. Evol.">
        <title>Genome-scale phylogeny and comparative genomics of the fungal order Sordariales.</title>
        <authorList>
            <person name="Hensen N."/>
            <person name="Bonometti L."/>
            <person name="Westerberg I."/>
            <person name="Brannstrom I.O."/>
            <person name="Guillou S."/>
            <person name="Cros-Aarteil S."/>
            <person name="Calhoun S."/>
            <person name="Haridas S."/>
            <person name="Kuo A."/>
            <person name="Mondo S."/>
            <person name="Pangilinan J."/>
            <person name="Riley R."/>
            <person name="LaButti K."/>
            <person name="Andreopoulos B."/>
            <person name="Lipzen A."/>
            <person name="Chen C."/>
            <person name="Yan M."/>
            <person name="Daum C."/>
            <person name="Ng V."/>
            <person name="Clum A."/>
            <person name="Steindorff A."/>
            <person name="Ohm R.A."/>
            <person name="Martin F."/>
            <person name="Silar P."/>
            <person name="Natvig D.O."/>
            <person name="Lalanne C."/>
            <person name="Gautier V."/>
            <person name="Ament-Velasquez S.L."/>
            <person name="Kruys A."/>
            <person name="Hutchinson M.I."/>
            <person name="Powell A.J."/>
            <person name="Barry K."/>
            <person name="Miller A.N."/>
            <person name="Grigoriev I.V."/>
            <person name="Debuchy R."/>
            <person name="Gladieux P."/>
            <person name="Hiltunen Thoren M."/>
            <person name="Johannesson H."/>
        </authorList>
    </citation>
    <scope>NUCLEOTIDE SEQUENCE</scope>
    <source>
        <strain evidence="2">CBS 232.78</strain>
    </source>
</reference>
<organism evidence="2 3">
    <name type="scientific">Podospora didyma</name>
    <dbReference type="NCBI Taxonomy" id="330526"/>
    <lineage>
        <taxon>Eukaryota</taxon>
        <taxon>Fungi</taxon>
        <taxon>Dikarya</taxon>
        <taxon>Ascomycota</taxon>
        <taxon>Pezizomycotina</taxon>
        <taxon>Sordariomycetes</taxon>
        <taxon>Sordariomycetidae</taxon>
        <taxon>Sordariales</taxon>
        <taxon>Podosporaceae</taxon>
        <taxon>Podospora</taxon>
    </lineage>
</organism>
<proteinExistence type="predicted"/>